<dbReference type="GO" id="GO:0003676">
    <property type="term" value="F:nucleic acid binding"/>
    <property type="evidence" value="ECO:0007669"/>
    <property type="project" value="InterPro"/>
</dbReference>
<reference evidence="3" key="1">
    <citation type="journal article" date="2021" name="IMA Fungus">
        <title>Genomic characterization of three marine fungi, including Emericellopsis atlantica sp. nov. with signatures of a generalist lifestyle and marine biomass degradation.</title>
        <authorList>
            <person name="Hagestad O.C."/>
            <person name="Hou L."/>
            <person name="Andersen J.H."/>
            <person name="Hansen E.H."/>
            <person name="Altermark B."/>
            <person name="Li C."/>
            <person name="Kuhnert E."/>
            <person name="Cox R.J."/>
            <person name="Crous P.W."/>
            <person name="Spatafora J.W."/>
            <person name="Lail K."/>
            <person name="Amirebrahimi M."/>
            <person name="Lipzen A."/>
            <person name="Pangilinan J."/>
            <person name="Andreopoulos W."/>
            <person name="Hayes R.D."/>
            <person name="Ng V."/>
            <person name="Grigoriev I.V."/>
            <person name="Jackson S.A."/>
            <person name="Sutton T.D.S."/>
            <person name="Dobson A.D.W."/>
            <person name="Rama T."/>
        </authorList>
    </citation>
    <scope>NUCLEOTIDE SEQUENCE</scope>
    <source>
        <strain evidence="3">TRa3180A</strain>
    </source>
</reference>
<evidence type="ECO:0000259" key="2">
    <source>
        <dbReference type="Pfam" id="PF02037"/>
    </source>
</evidence>
<dbReference type="Gene3D" id="1.10.720.30">
    <property type="entry name" value="SAP domain"/>
    <property type="match status" value="1"/>
</dbReference>
<name>A0A9P8CB29_9HELO</name>
<dbReference type="InterPro" id="IPR035979">
    <property type="entry name" value="RBD_domain_sf"/>
</dbReference>
<dbReference type="SUPFAM" id="SSF68906">
    <property type="entry name" value="SAP domain"/>
    <property type="match status" value="1"/>
</dbReference>
<evidence type="ECO:0000313" key="3">
    <source>
        <dbReference type="EMBL" id="KAG9240479.1"/>
    </source>
</evidence>
<feature type="compositionally biased region" description="Polar residues" evidence="1">
    <location>
        <begin position="439"/>
        <end position="458"/>
    </location>
</feature>
<feature type="region of interest" description="Disordered" evidence="1">
    <location>
        <begin position="557"/>
        <end position="620"/>
    </location>
</feature>
<evidence type="ECO:0000256" key="1">
    <source>
        <dbReference type="SAM" id="MobiDB-lite"/>
    </source>
</evidence>
<evidence type="ECO:0000313" key="4">
    <source>
        <dbReference type="Proteomes" id="UP000887226"/>
    </source>
</evidence>
<feature type="compositionally biased region" description="Polar residues" evidence="1">
    <location>
        <begin position="60"/>
        <end position="76"/>
    </location>
</feature>
<dbReference type="OrthoDB" id="5348404at2759"/>
<organism evidence="3 4">
    <name type="scientific">Calycina marina</name>
    <dbReference type="NCBI Taxonomy" id="1763456"/>
    <lineage>
        <taxon>Eukaryota</taxon>
        <taxon>Fungi</taxon>
        <taxon>Dikarya</taxon>
        <taxon>Ascomycota</taxon>
        <taxon>Pezizomycotina</taxon>
        <taxon>Leotiomycetes</taxon>
        <taxon>Helotiales</taxon>
        <taxon>Pezizellaceae</taxon>
        <taxon>Calycina</taxon>
    </lineage>
</organism>
<dbReference type="PANTHER" id="PTHR47031">
    <property type="entry name" value="SAP DNA-BINDING DOMAIN-CONTAINING PROTEIN"/>
    <property type="match status" value="1"/>
</dbReference>
<dbReference type="EMBL" id="MU254434">
    <property type="protein sequence ID" value="KAG9240479.1"/>
    <property type="molecule type" value="Genomic_DNA"/>
</dbReference>
<dbReference type="PANTHER" id="PTHR47031:SF3">
    <property type="entry name" value="SAP DOMAIN-CONTAINING PROTEIN"/>
    <property type="match status" value="1"/>
</dbReference>
<dbReference type="InterPro" id="IPR003034">
    <property type="entry name" value="SAP_dom"/>
</dbReference>
<dbReference type="InterPro" id="IPR036361">
    <property type="entry name" value="SAP_dom_sf"/>
</dbReference>
<comment type="caution">
    <text evidence="3">The sequence shown here is derived from an EMBL/GenBank/DDBJ whole genome shotgun (WGS) entry which is preliminary data.</text>
</comment>
<dbReference type="CDD" id="cd12432">
    <property type="entry name" value="RRM_ACINU"/>
    <property type="match status" value="1"/>
</dbReference>
<feature type="region of interest" description="Disordered" evidence="1">
    <location>
        <begin position="439"/>
        <end position="469"/>
    </location>
</feature>
<feature type="compositionally biased region" description="Gly residues" evidence="1">
    <location>
        <begin position="573"/>
        <end position="593"/>
    </location>
</feature>
<keyword evidence="4" id="KW-1185">Reference proteome</keyword>
<dbReference type="AlphaFoldDB" id="A0A9P8CB29"/>
<protein>
    <recommendedName>
        <fullName evidence="2">SAP domain-containing protein</fullName>
    </recommendedName>
</protein>
<sequence>MTDWNKSKVVDLRAELQSRGLVQTGLKPALVARLEAADSEDGSESEATIKADNVNIDASAATSHDSLSAPQRTNPSAARPEESHTTKKNAEVVAPVDEESVASSPTTEPLPTPQADTREDESPVAQSEALVDSPLPTPQADTREDEPPVAQSDVLVDSAPDTNNGVQDADTLAKTNAHGSKLPSVEPEEAIADRQKRKRRSESPLPSTQDVRKRIRQDGVENNLDMTSAKGEDLVDFAEPTTTALEEEQKKEVEMVSEQAMDIDSKEHIEESLSRPKDSRFKDLFLADMPRTEANNERTVSPAIHPATAALYIRNFMRPLNPQGLKAHLISLSAPPGQEPDKDVIVDFHLDSIRTHGFVSFTNTAAASRVRSALHNLIWPDERNRKPLWVDFIPVERVTEWIEEEEVTKAGSRAPALKWEVVYYEGDDGSVIARLQVQDGTNRPSTARQPSFSGSGQIPSGPRSDIPTGPRALALVDEAALAARLATSIATLDQHFKSTIALPKLYWKPVREGLVQDRLDSIDDITSKSYDRHARPGSEINRYTFEDGAKVVDRGTELFPGLRPPPGFRGPQFDGGRGPPRGGGGFRGRGDYGGLPRRGNYDSYRGGGGRLFGSRYKGRN</sequence>
<gene>
    <name evidence="3" type="ORF">BJ878DRAFT_525915</name>
</gene>
<feature type="compositionally biased region" description="Basic and acidic residues" evidence="1">
    <location>
        <begin position="79"/>
        <end position="90"/>
    </location>
</feature>
<proteinExistence type="predicted"/>
<dbReference type="InterPro" id="IPR034257">
    <property type="entry name" value="Acinus_RRM"/>
</dbReference>
<feature type="region of interest" description="Disordered" evidence="1">
    <location>
        <begin position="37"/>
        <end position="237"/>
    </location>
</feature>
<dbReference type="SUPFAM" id="SSF54928">
    <property type="entry name" value="RNA-binding domain, RBD"/>
    <property type="match status" value="1"/>
</dbReference>
<dbReference type="Proteomes" id="UP000887226">
    <property type="component" value="Unassembled WGS sequence"/>
</dbReference>
<dbReference type="Pfam" id="PF02037">
    <property type="entry name" value="SAP"/>
    <property type="match status" value="1"/>
</dbReference>
<feature type="compositionally biased region" description="Basic and acidic residues" evidence="1">
    <location>
        <begin position="210"/>
        <end position="219"/>
    </location>
</feature>
<accession>A0A9P8CB29</accession>
<feature type="domain" description="SAP" evidence="2">
    <location>
        <begin position="4"/>
        <end position="38"/>
    </location>
</feature>